<dbReference type="AlphaFoldDB" id="A0A0D3AX83"/>
<dbReference type="Proteomes" id="UP000032141">
    <property type="component" value="Chromosome C2"/>
</dbReference>
<sequence length="56" mass="6438">IPPLQVLKDSQEEFQEKSLERSVFETILQNNQVIYLLRDSVLDLMINSVKNSCSGK</sequence>
<dbReference type="EnsemblPlants" id="Bo2g155190.1">
    <property type="protein sequence ID" value="Bo2g155190.1"/>
    <property type="gene ID" value="Bo2g155190"/>
</dbReference>
<keyword evidence="2" id="KW-1185">Reference proteome</keyword>
<evidence type="ECO:0000313" key="1">
    <source>
        <dbReference type="EnsemblPlants" id="Bo2g155190.1"/>
    </source>
</evidence>
<reference evidence="1 2" key="1">
    <citation type="journal article" date="2014" name="Genome Biol.">
        <title>Transcriptome and methylome profiling reveals relics of genome dominance in the mesopolyploid Brassica oleracea.</title>
        <authorList>
            <person name="Parkin I.A."/>
            <person name="Koh C."/>
            <person name="Tang H."/>
            <person name="Robinson S.J."/>
            <person name="Kagale S."/>
            <person name="Clarke W.E."/>
            <person name="Town C.D."/>
            <person name="Nixon J."/>
            <person name="Krishnakumar V."/>
            <person name="Bidwell S.L."/>
            <person name="Denoeud F."/>
            <person name="Belcram H."/>
            <person name="Links M.G."/>
            <person name="Just J."/>
            <person name="Clarke C."/>
            <person name="Bender T."/>
            <person name="Huebert T."/>
            <person name="Mason A.S."/>
            <person name="Pires J.C."/>
            <person name="Barker G."/>
            <person name="Moore J."/>
            <person name="Walley P.G."/>
            <person name="Manoli S."/>
            <person name="Batley J."/>
            <person name="Edwards D."/>
            <person name="Nelson M.N."/>
            <person name="Wang X."/>
            <person name="Paterson A.H."/>
            <person name="King G."/>
            <person name="Bancroft I."/>
            <person name="Chalhoub B."/>
            <person name="Sharpe A.G."/>
        </authorList>
    </citation>
    <scope>NUCLEOTIDE SEQUENCE</scope>
    <source>
        <strain evidence="1 2">cv. TO1000</strain>
    </source>
</reference>
<evidence type="ECO:0000313" key="2">
    <source>
        <dbReference type="Proteomes" id="UP000032141"/>
    </source>
</evidence>
<reference evidence="1" key="2">
    <citation type="submission" date="2015-03" db="UniProtKB">
        <authorList>
            <consortium name="EnsemblPlants"/>
        </authorList>
    </citation>
    <scope>IDENTIFICATION</scope>
</reference>
<organism evidence="1 2">
    <name type="scientific">Brassica oleracea var. oleracea</name>
    <dbReference type="NCBI Taxonomy" id="109376"/>
    <lineage>
        <taxon>Eukaryota</taxon>
        <taxon>Viridiplantae</taxon>
        <taxon>Streptophyta</taxon>
        <taxon>Embryophyta</taxon>
        <taxon>Tracheophyta</taxon>
        <taxon>Spermatophyta</taxon>
        <taxon>Magnoliopsida</taxon>
        <taxon>eudicotyledons</taxon>
        <taxon>Gunneridae</taxon>
        <taxon>Pentapetalae</taxon>
        <taxon>rosids</taxon>
        <taxon>malvids</taxon>
        <taxon>Brassicales</taxon>
        <taxon>Brassicaceae</taxon>
        <taxon>Brassiceae</taxon>
        <taxon>Brassica</taxon>
    </lineage>
</organism>
<dbReference type="Gramene" id="Bo2g155190.1">
    <property type="protein sequence ID" value="Bo2g155190.1"/>
    <property type="gene ID" value="Bo2g155190"/>
</dbReference>
<proteinExistence type="predicted"/>
<accession>A0A0D3AX83</accession>
<protein>
    <submittedName>
        <fullName evidence="1">Uncharacterized protein</fullName>
    </submittedName>
</protein>
<dbReference type="HOGENOM" id="CLU_3020410_0_0_1"/>
<name>A0A0D3AX83_BRAOL</name>